<proteinExistence type="predicted"/>
<evidence type="ECO:0000313" key="1">
    <source>
        <dbReference type="EMBL" id="RPD63315.1"/>
    </source>
</evidence>
<protein>
    <submittedName>
        <fullName evidence="1">Uncharacterized protein</fullName>
    </submittedName>
</protein>
<name>A0A5C2SHK2_9APHY</name>
<sequence length="159" mass="17468">MKSPVPEGLTYRCLGRRAAGMSASRLCPVLSADGDCVNQGRSERVWLFGVSLIRCAGLRMCSVEVTDILRTAFRITRVRTLVVMLASTATLRVRSSVQTPDWTLKVLVTACCETTRVTVRNGRAHRTRCFRVGFAQATTAHGLSPPMTDSERVHLARAC</sequence>
<reference evidence="1" key="1">
    <citation type="journal article" date="2018" name="Genome Biol. Evol.">
        <title>Genomics and development of Lentinus tigrinus, a white-rot wood-decaying mushroom with dimorphic fruiting bodies.</title>
        <authorList>
            <person name="Wu B."/>
            <person name="Xu Z."/>
            <person name="Knudson A."/>
            <person name="Carlson A."/>
            <person name="Chen N."/>
            <person name="Kovaka S."/>
            <person name="LaButti K."/>
            <person name="Lipzen A."/>
            <person name="Pennachio C."/>
            <person name="Riley R."/>
            <person name="Schakwitz W."/>
            <person name="Umezawa K."/>
            <person name="Ohm R.A."/>
            <person name="Grigoriev I.V."/>
            <person name="Nagy L.G."/>
            <person name="Gibbons J."/>
            <person name="Hibbett D."/>
        </authorList>
    </citation>
    <scope>NUCLEOTIDE SEQUENCE [LARGE SCALE GENOMIC DNA]</scope>
    <source>
        <strain evidence="1">ALCF2SS1-6</strain>
    </source>
</reference>
<evidence type="ECO:0000313" key="2">
    <source>
        <dbReference type="Proteomes" id="UP000313359"/>
    </source>
</evidence>
<accession>A0A5C2SHK2</accession>
<dbReference type="Proteomes" id="UP000313359">
    <property type="component" value="Unassembled WGS sequence"/>
</dbReference>
<gene>
    <name evidence="1" type="ORF">L227DRAFT_385676</name>
</gene>
<dbReference type="EMBL" id="ML122256">
    <property type="protein sequence ID" value="RPD63315.1"/>
    <property type="molecule type" value="Genomic_DNA"/>
</dbReference>
<organism evidence="1 2">
    <name type="scientific">Lentinus tigrinus ALCF2SS1-6</name>
    <dbReference type="NCBI Taxonomy" id="1328759"/>
    <lineage>
        <taxon>Eukaryota</taxon>
        <taxon>Fungi</taxon>
        <taxon>Dikarya</taxon>
        <taxon>Basidiomycota</taxon>
        <taxon>Agaricomycotina</taxon>
        <taxon>Agaricomycetes</taxon>
        <taxon>Polyporales</taxon>
        <taxon>Polyporaceae</taxon>
        <taxon>Lentinus</taxon>
    </lineage>
</organism>
<keyword evidence="2" id="KW-1185">Reference proteome</keyword>
<dbReference type="AlphaFoldDB" id="A0A5C2SHK2"/>